<dbReference type="InterPro" id="IPR001680">
    <property type="entry name" value="WD40_rpt"/>
</dbReference>
<dbReference type="PANTHER" id="PTHR44215:SF1">
    <property type="entry name" value="WD REPEAT-CONTAINING PROTEIN 75"/>
    <property type="match status" value="1"/>
</dbReference>
<feature type="compositionally biased region" description="Basic and acidic residues" evidence="9">
    <location>
        <begin position="902"/>
        <end position="912"/>
    </location>
</feature>
<comment type="caution">
    <text evidence="11">The sequence shown here is derived from an EMBL/GenBank/DDBJ whole genome shotgun (WGS) entry which is preliminary data.</text>
</comment>
<dbReference type="PROSITE" id="PS50082">
    <property type="entry name" value="WD_REPEATS_2"/>
    <property type="match status" value="2"/>
</dbReference>
<dbReference type="GO" id="GO:0032040">
    <property type="term" value="C:small-subunit processome"/>
    <property type="evidence" value="ECO:0007669"/>
    <property type="project" value="InterPro"/>
</dbReference>
<dbReference type="PROSITE" id="PS00678">
    <property type="entry name" value="WD_REPEATS_1"/>
    <property type="match status" value="1"/>
</dbReference>
<gene>
    <name evidence="11" type="ORF">CcCBS67573_g07621</name>
</gene>
<evidence type="ECO:0000313" key="12">
    <source>
        <dbReference type="Proteomes" id="UP000320333"/>
    </source>
</evidence>
<feature type="region of interest" description="Disordered" evidence="9">
    <location>
        <begin position="885"/>
        <end position="912"/>
    </location>
</feature>
<evidence type="ECO:0000256" key="7">
    <source>
        <dbReference type="ARBA" id="ARBA00023242"/>
    </source>
</evidence>
<keyword evidence="4 8" id="KW-0853">WD repeat</keyword>
<keyword evidence="7" id="KW-0539">Nucleus</keyword>
<evidence type="ECO:0000256" key="3">
    <source>
        <dbReference type="ARBA" id="ARBA00022552"/>
    </source>
</evidence>
<feature type="repeat" description="WD" evidence="8">
    <location>
        <begin position="62"/>
        <end position="104"/>
    </location>
</feature>
<dbReference type="GO" id="GO:2000234">
    <property type="term" value="P:positive regulation of rRNA processing"/>
    <property type="evidence" value="ECO:0007669"/>
    <property type="project" value="TreeGrafter"/>
</dbReference>
<dbReference type="InterPro" id="IPR053826">
    <property type="entry name" value="WDR75"/>
</dbReference>
<dbReference type="PROSITE" id="PS50294">
    <property type="entry name" value="WD_REPEATS_REGION"/>
    <property type="match status" value="2"/>
</dbReference>
<dbReference type="STRING" id="246404.A0A507ES08"/>
<comment type="subcellular location">
    <subcellularLocation>
        <location evidence="1">Nucleus</location>
        <location evidence="1">Nucleolus</location>
    </subcellularLocation>
</comment>
<evidence type="ECO:0000256" key="6">
    <source>
        <dbReference type="ARBA" id="ARBA00023163"/>
    </source>
</evidence>
<evidence type="ECO:0000313" key="11">
    <source>
        <dbReference type="EMBL" id="TPX67039.1"/>
    </source>
</evidence>
<accession>A0A507ES08</accession>
<name>A0A507ES08_9FUNG</name>
<keyword evidence="5" id="KW-0677">Repeat</keyword>
<evidence type="ECO:0000259" key="10">
    <source>
        <dbReference type="Pfam" id="PF23769"/>
    </source>
</evidence>
<dbReference type="EMBL" id="QEAP01000413">
    <property type="protein sequence ID" value="TPX67039.1"/>
    <property type="molecule type" value="Genomic_DNA"/>
</dbReference>
<feature type="compositionally biased region" description="Basic residues" evidence="9">
    <location>
        <begin position="985"/>
        <end position="996"/>
    </location>
</feature>
<dbReference type="Pfam" id="PF23769">
    <property type="entry name" value="Beta-prop_WDR75_2nd"/>
    <property type="match status" value="1"/>
</dbReference>
<dbReference type="OrthoDB" id="4096at2759"/>
<sequence length="996" mass="106187">MPRSTKAGTKETEPCTSSTVLCGGVPSSLRVVFVGGGKLFCAATASTVNVMSVENGMRVHALVGHGGEITGMVAHPSNEFLIYSASLDSTVKLWDVSDGSLIKTWTFKEPVTLIASDPSTPEAFYLAFTSVADTSNSTPAASTTPKKKDSRATVEKFLLKLLETEDDEHSKLRYPRPLEIIFSNRMPFKALHASAGLVAVCTDQKIWVKGAGIDDEPKRLNLPNKQYATPPKIMTLACHPTTALVSAGLSSGEILMFHNSLHEYSLTPSIQSHHQTALQILHWHANPVTALSFSNDGTTLFSGGLESVIVLWQVETLKRRFIPRIGNGSPLLSLGVSPDDRFVGVVCGDASVRIVGVADLAVKTSVVGLKSKGKRVLNGNALVKDPRSGMMVVAGSSGCLQFYDVWGDVNVMEVEAVAQNRIVGSTGGSGEDSVVGEDALAAVKLVAFEREGKQSRWMATLDERAGMTVGGEPEVSLKFWMWDDVNQVYSVYTRVTSPHDGEVTSMHFVALPNEETGKKTTVLITTSLDARFKMWELAAVDSSARDVEPNWVQRSQGFYRDAPIYDAATSADASMLAIAAGSVISLWDPATNIMCATLCHPHSEEHVLKVAFSGSESDVPCLIGITASRCYVWNLLTGSVWWSVDLGGVGNGLSVDSETGRFVVSAMVHDQKDVGAEDSGVELDGTSSSKKKTKKVLAQKLGTPNTRILEFHPSSPLPTWIHVAPGKVHGLSYAPSEHAPSLRAKHTSARVLIMSSTFEIEVVGAVTPKGTVPSTEISSKQAAVTAATPSQSLFSGIYGAEAFQDPTATIQKAAESAKRDSTLQSAGILGSEMNQRLSFMDTASHLMLAPVKLALPFFDAILKKRDSEQESLDRTAWDLSASYESANGGADQMDEDTVVQGNEKREHISTEATFKDVEGLEFLGDVFKGMMARKDSGSANGGAMQAKLLTITKSTPVPPSTPTANGVQGKKPSGTPSSASASAKKSGKPSAKKKSA</sequence>
<feature type="repeat" description="WD" evidence="8">
    <location>
        <begin position="281"/>
        <end position="316"/>
    </location>
</feature>
<protein>
    <recommendedName>
        <fullName evidence="10">WD repeat-containing protein 75 second beta-propeller domain-containing protein</fullName>
    </recommendedName>
</protein>
<dbReference type="PANTHER" id="PTHR44215">
    <property type="entry name" value="WD REPEAT-CONTAINING PROTEIN 75"/>
    <property type="match status" value="1"/>
</dbReference>
<dbReference type="Gene3D" id="2.130.10.10">
    <property type="entry name" value="YVTN repeat-like/Quinoprotein amine dehydrogenase"/>
    <property type="match status" value="3"/>
</dbReference>
<proteinExistence type="predicted"/>
<keyword evidence="6" id="KW-0804">Transcription</keyword>
<dbReference type="SMART" id="SM00320">
    <property type="entry name" value="WD40"/>
    <property type="match status" value="6"/>
</dbReference>
<feature type="compositionally biased region" description="Low complexity" evidence="9">
    <location>
        <begin position="969"/>
        <end position="984"/>
    </location>
</feature>
<evidence type="ECO:0000256" key="5">
    <source>
        <dbReference type="ARBA" id="ARBA00022737"/>
    </source>
</evidence>
<dbReference type="InterPro" id="IPR057644">
    <property type="entry name" value="Beta-prop_WDR75_2nd"/>
</dbReference>
<dbReference type="SUPFAM" id="SSF50978">
    <property type="entry name" value="WD40 repeat-like"/>
    <property type="match status" value="1"/>
</dbReference>
<feature type="region of interest" description="Disordered" evidence="9">
    <location>
        <begin position="949"/>
        <end position="996"/>
    </location>
</feature>
<dbReference type="InterPro" id="IPR036322">
    <property type="entry name" value="WD40_repeat_dom_sf"/>
</dbReference>
<dbReference type="InterPro" id="IPR015943">
    <property type="entry name" value="WD40/YVTN_repeat-like_dom_sf"/>
</dbReference>
<dbReference type="Proteomes" id="UP000320333">
    <property type="component" value="Unassembled WGS sequence"/>
</dbReference>
<keyword evidence="12" id="KW-1185">Reference proteome</keyword>
<dbReference type="Pfam" id="PF23869">
    <property type="entry name" value="Beta-prop_WDR75_1st"/>
    <property type="match status" value="2"/>
</dbReference>
<dbReference type="GO" id="GO:0045943">
    <property type="term" value="P:positive regulation of transcription by RNA polymerase I"/>
    <property type="evidence" value="ECO:0007669"/>
    <property type="project" value="InterPro"/>
</dbReference>
<reference evidence="11 12" key="1">
    <citation type="journal article" date="2019" name="Sci. Rep.">
        <title>Comparative genomics of chytrid fungi reveal insights into the obligate biotrophic and pathogenic lifestyle of Synchytrium endobioticum.</title>
        <authorList>
            <person name="van de Vossenberg B.T.L.H."/>
            <person name="Warris S."/>
            <person name="Nguyen H.D.T."/>
            <person name="van Gent-Pelzer M.P.E."/>
            <person name="Joly D.L."/>
            <person name="van de Geest H.C."/>
            <person name="Bonants P.J.M."/>
            <person name="Smith D.S."/>
            <person name="Levesque C.A."/>
            <person name="van der Lee T.A.J."/>
        </authorList>
    </citation>
    <scope>NUCLEOTIDE SEQUENCE [LARGE SCALE GENOMIC DNA]</scope>
    <source>
        <strain evidence="11 12">CBS 675.73</strain>
    </source>
</reference>
<dbReference type="GO" id="GO:0006364">
    <property type="term" value="P:rRNA processing"/>
    <property type="evidence" value="ECO:0007669"/>
    <property type="project" value="UniProtKB-KW"/>
</dbReference>
<evidence type="ECO:0000256" key="4">
    <source>
        <dbReference type="ARBA" id="ARBA00022574"/>
    </source>
</evidence>
<dbReference type="GO" id="GO:0003723">
    <property type="term" value="F:RNA binding"/>
    <property type="evidence" value="ECO:0007669"/>
    <property type="project" value="InterPro"/>
</dbReference>
<evidence type="ECO:0000256" key="8">
    <source>
        <dbReference type="PROSITE-ProRule" id="PRU00221"/>
    </source>
</evidence>
<dbReference type="InterPro" id="IPR019775">
    <property type="entry name" value="WD40_repeat_CS"/>
</dbReference>
<organism evidence="11 12">
    <name type="scientific">Chytriomyces confervae</name>
    <dbReference type="NCBI Taxonomy" id="246404"/>
    <lineage>
        <taxon>Eukaryota</taxon>
        <taxon>Fungi</taxon>
        <taxon>Fungi incertae sedis</taxon>
        <taxon>Chytridiomycota</taxon>
        <taxon>Chytridiomycota incertae sedis</taxon>
        <taxon>Chytridiomycetes</taxon>
        <taxon>Chytridiales</taxon>
        <taxon>Chytriomycetaceae</taxon>
        <taxon>Chytriomyces</taxon>
    </lineage>
</organism>
<evidence type="ECO:0000256" key="1">
    <source>
        <dbReference type="ARBA" id="ARBA00004604"/>
    </source>
</evidence>
<keyword evidence="2" id="KW-0690">Ribosome biogenesis</keyword>
<evidence type="ECO:0000256" key="9">
    <source>
        <dbReference type="SAM" id="MobiDB-lite"/>
    </source>
</evidence>
<feature type="domain" description="WD repeat-containing protein 75 second beta-propeller" evidence="10">
    <location>
        <begin position="382"/>
        <end position="647"/>
    </location>
</feature>
<dbReference type="SUPFAM" id="SSF82171">
    <property type="entry name" value="DPP6 N-terminal domain-like"/>
    <property type="match status" value="1"/>
</dbReference>
<evidence type="ECO:0000256" key="2">
    <source>
        <dbReference type="ARBA" id="ARBA00022517"/>
    </source>
</evidence>
<dbReference type="AlphaFoldDB" id="A0A507ES08"/>
<keyword evidence="3" id="KW-0698">rRNA processing</keyword>